<keyword evidence="4" id="KW-0663">Pyridoxal phosphate</keyword>
<dbReference type="InterPro" id="IPR020806">
    <property type="entry name" value="PKS_PP-bd"/>
</dbReference>
<keyword evidence="7" id="KW-1185">Reference proteome</keyword>
<evidence type="ECO:0000256" key="4">
    <source>
        <dbReference type="ARBA" id="ARBA00022898"/>
    </source>
</evidence>
<dbReference type="RefSeq" id="WP_132315466.1">
    <property type="nucleotide sequence ID" value="NZ_FWZT01000002.1"/>
</dbReference>
<dbReference type="InterPro" id="IPR015421">
    <property type="entry name" value="PyrdxlP-dep_Trfase_major"/>
</dbReference>
<dbReference type="Gene3D" id="1.10.1200.10">
    <property type="entry name" value="ACP-like"/>
    <property type="match status" value="1"/>
</dbReference>
<dbReference type="GO" id="GO:0031177">
    <property type="term" value="F:phosphopantetheine binding"/>
    <property type="evidence" value="ECO:0007669"/>
    <property type="project" value="InterPro"/>
</dbReference>
<dbReference type="Gene3D" id="3.40.640.10">
    <property type="entry name" value="Type I PLP-dependent aspartate aminotransferase-like (Major domain)"/>
    <property type="match status" value="1"/>
</dbReference>
<dbReference type="InterPro" id="IPR025110">
    <property type="entry name" value="AMP-bd_C"/>
</dbReference>
<protein>
    <submittedName>
        <fullName evidence="6">Amino acid adenylation domain-containing protein</fullName>
    </submittedName>
</protein>
<gene>
    <name evidence="6" type="ORF">SAMN06296036_102148</name>
</gene>
<dbReference type="InterPro" id="IPR015424">
    <property type="entry name" value="PyrdxlP-dep_Trfase"/>
</dbReference>
<dbReference type="InterPro" id="IPR042099">
    <property type="entry name" value="ANL_N_sf"/>
</dbReference>
<name>A0A1Y6B6K4_9BACT</name>
<dbReference type="GO" id="GO:0016740">
    <property type="term" value="F:transferase activity"/>
    <property type="evidence" value="ECO:0007669"/>
    <property type="project" value="InterPro"/>
</dbReference>
<dbReference type="AlphaFoldDB" id="A0A1Y6B6K4"/>
<dbReference type="InterPro" id="IPR000873">
    <property type="entry name" value="AMP-dep_synth/lig_dom"/>
</dbReference>
<dbReference type="PROSITE" id="PS00599">
    <property type="entry name" value="AA_TRANSFER_CLASS_2"/>
    <property type="match status" value="1"/>
</dbReference>
<dbReference type="GO" id="GO:0043041">
    <property type="term" value="P:amino acid activation for nonribosomal peptide biosynthetic process"/>
    <property type="evidence" value="ECO:0007669"/>
    <property type="project" value="TreeGrafter"/>
</dbReference>
<dbReference type="Proteomes" id="UP000192907">
    <property type="component" value="Unassembled WGS sequence"/>
</dbReference>
<dbReference type="Pfam" id="PF00550">
    <property type="entry name" value="PP-binding"/>
    <property type="match status" value="1"/>
</dbReference>
<keyword evidence="3" id="KW-0597">Phosphoprotein</keyword>
<dbReference type="InterPro" id="IPR045851">
    <property type="entry name" value="AMP-bd_C_sf"/>
</dbReference>
<dbReference type="PANTHER" id="PTHR45527">
    <property type="entry name" value="NONRIBOSOMAL PEPTIDE SYNTHETASE"/>
    <property type="match status" value="1"/>
</dbReference>
<dbReference type="NCBIfam" id="TIGR01733">
    <property type="entry name" value="AA-adenyl-dom"/>
    <property type="match status" value="1"/>
</dbReference>
<dbReference type="EMBL" id="FWZT01000002">
    <property type="protein sequence ID" value="SME94801.1"/>
    <property type="molecule type" value="Genomic_DNA"/>
</dbReference>
<reference evidence="7" key="1">
    <citation type="submission" date="2017-04" db="EMBL/GenBank/DDBJ databases">
        <authorList>
            <person name="Varghese N."/>
            <person name="Submissions S."/>
        </authorList>
    </citation>
    <scope>NUCLEOTIDE SEQUENCE [LARGE SCALE GENOMIC DNA]</scope>
    <source>
        <strain evidence="7">RKEM611</strain>
    </source>
</reference>
<evidence type="ECO:0000259" key="5">
    <source>
        <dbReference type="PROSITE" id="PS50075"/>
    </source>
</evidence>
<dbReference type="InterPro" id="IPR036736">
    <property type="entry name" value="ACP-like_sf"/>
</dbReference>
<dbReference type="FunFam" id="3.40.50.980:FF:000001">
    <property type="entry name" value="Non-ribosomal peptide synthetase"/>
    <property type="match status" value="1"/>
</dbReference>
<dbReference type="SUPFAM" id="SSF47336">
    <property type="entry name" value="ACP-like"/>
    <property type="match status" value="1"/>
</dbReference>
<evidence type="ECO:0000313" key="7">
    <source>
        <dbReference type="Proteomes" id="UP000192907"/>
    </source>
</evidence>
<dbReference type="PANTHER" id="PTHR45527:SF1">
    <property type="entry name" value="FATTY ACID SYNTHASE"/>
    <property type="match status" value="1"/>
</dbReference>
<dbReference type="GO" id="GO:0005737">
    <property type="term" value="C:cytoplasm"/>
    <property type="evidence" value="ECO:0007669"/>
    <property type="project" value="TreeGrafter"/>
</dbReference>
<feature type="domain" description="Carrier" evidence="5">
    <location>
        <begin position="514"/>
        <end position="591"/>
    </location>
</feature>
<dbReference type="Pfam" id="PF00501">
    <property type="entry name" value="AMP-binding"/>
    <property type="match status" value="1"/>
</dbReference>
<dbReference type="GO" id="GO:0044550">
    <property type="term" value="P:secondary metabolite biosynthetic process"/>
    <property type="evidence" value="ECO:0007669"/>
    <property type="project" value="TreeGrafter"/>
</dbReference>
<evidence type="ECO:0000313" key="6">
    <source>
        <dbReference type="EMBL" id="SME94801.1"/>
    </source>
</evidence>
<evidence type="ECO:0000256" key="2">
    <source>
        <dbReference type="ARBA" id="ARBA00022450"/>
    </source>
</evidence>
<dbReference type="InterPro" id="IPR009081">
    <property type="entry name" value="PP-bd_ACP"/>
</dbReference>
<dbReference type="Gene3D" id="3.30.300.30">
    <property type="match status" value="1"/>
</dbReference>
<proteinExistence type="predicted"/>
<dbReference type="InterPro" id="IPR015422">
    <property type="entry name" value="PyrdxlP-dep_Trfase_small"/>
</dbReference>
<dbReference type="Gene3D" id="3.90.1150.10">
    <property type="entry name" value="Aspartate Aminotransferase, domain 1"/>
    <property type="match status" value="1"/>
</dbReference>
<dbReference type="PROSITE" id="PS50075">
    <property type="entry name" value="CARRIER"/>
    <property type="match status" value="1"/>
</dbReference>
<dbReference type="InterPro" id="IPR004839">
    <property type="entry name" value="Aminotransferase_I/II_large"/>
</dbReference>
<dbReference type="InterPro" id="IPR020845">
    <property type="entry name" value="AMP-binding_CS"/>
</dbReference>
<dbReference type="SMART" id="SM00823">
    <property type="entry name" value="PKS_PP"/>
    <property type="match status" value="1"/>
</dbReference>
<organism evidence="6 7">
    <name type="scientific">Pseudobacteriovorax antillogorgiicola</name>
    <dbReference type="NCBI Taxonomy" id="1513793"/>
    <lineage>
        <taxon>Bacteria</taxon>
        <taxon>Pseudomonadati</taxon>
        <taxon>Bdellovibrionota</taxon>
        <taxon>Oligoflexia</taxon>
        <taxon>Oligoflexales</taxon>
        <taxon>Pseudobacteriovoracaceae</taxon>
        <taxon>Pseudobacteriovorax</taxon>
    </lineage>
</organism>
<dbReference type="SUPFAM" id="SSF53383">
    <property type="entry name" value="PLP-dependent transferases"/>
    <property type="match status" value="1"/>
</dbReference>
<dbReference type="PROSITE" id="PS00455">
    <property type="entry name" value="AMP_BINDING"/>
    <property type="match status" value="1"/>
</dbReference>
<sequence length="1170" mass="128279">MQETISQKTTICNLMEHQASRTPELIAIIDGELEISYHQLLQRSRSIANEIRDQGIEPGSLVGLCMNRGWEMAAAMIGILQAGSAYVPLDPKYPRERVRFMLEHSKASAVIVDRKVSSDLCQGVPCIIYTTDIKQLDPVTQLPPTQTDDLAYVIYTSGSTGHPKGVAVEHRSLVALSQAMSETLSSYELGGVLASTSICFDPSVMEILGTLSLGGTVVIVENILDLLEYPGKHQIKTCVAVPSAVQAVLQSNHSLPSIACYVLGGEALKPSLVKQLQSLSDHVRIINVYGPTEDTVFSTVKEIKSHKDEITIGTSVANSCAYILDKSLEPVAKGQEGELYLAGDKLARGYLYDDSKTRERFIEVNVNETFKHSRLYRSGDLCRWNSNDELVFLGRIDQQVKVRGFRIEIEEVESCLESIEGVARAAVTIAENPGGQSSLTAYIVPKHEALGLDEIRNYLKERLPHYMVPHRISAVQSIPVMPNGKLDRNGIAEMESGKDNDPQILEVIPSSAPVNSDAMMRLVRNNLESLIGAQRNRFSPDHTFDDLGLDSLTRLEFLNRISHSIGRVVSLSEISAHNTPSTFSNFLSNTVQSTDEGDPRFSKPILETLTSFQIQVQASYPTFQIAKSNSWSASDKAKLICEYQDMMKRHGEGSYSRVLKTGSGTKGVVVDKQTGKEQESIIWSTNLYLGLNRDPEIIASACSAIDTYGSGMGTSAAASGVTDIHLEFETAFAELVGKESACLFPTGYTANVGVVAGLLGENDVVVIDQLSHASIVDGARLCGAEVRTFKHNSAQDLASVLKAVVSPYRTVLVVIEGVYSMGEGAAPVAEIVQTAKQHGALVLVDEAHSFGFYGDKGAGICAAQGISHEADFIMTTLSKAMGSLGGVVACSREHAELLKASARAYIFQASVSPADIAAALAALRRLSHDADLRQRLWDTTRYMRRRFQDAGYDLGTGDGPIVTPHFKDKDKLFTIVDELFKQGIQTSAVTYPIVESGRGRLRFICSAAHTREDVDKTLEALIEAEKLADLKMYETDNRVKFLSDHPTVLQKFRLWLPRFAEHVIALNTEHQKGLDLDLRFIIPDCEPIGLCFRQGTYSLEVNGDATIPCCAISFDHIRYLETLYTHDISEFLFGISKGNCLLKGQTEAFVWLVGRLAEFRKNSHNSQSSE</sequence>
<dbReference type="Pfam" id="PF00155">
    <property type="entry name" value="Aminotran_1_2"/>
    <property type="match status" value="1"/>
</dbReference>
<evidence type="ECO:0000256" key="3">
    <source>
        <dbReference type="ARBA" id="ARBA00022553"/>
    </source>
</evidence>
<dbReference type="OrthoDB" id="9803968at2"/>
<evidence type="ECO:0000256" key="1">
    <source>
        <dbReference type="ARBA" id="ARBA00001933"/>
    </source>
</evidence>
<dbReference type="SUPFAM" id="SSF56801">
    <property type="entry name" value="Acetyl-CoA synthetase-like"/>
    <property type="match status" value="1"/>
</dbReference>
<keyword evidence="2" id="KW-0596">Phosphopantetheine</keyword>
<comment type="cofactor">
    <cofactor evidence="1">
        <name>pyridoxal 5'-phosphate</name>
        <dbReference type="ChEBI" id="CHEBI:597326"/>
    </cofactor>
</comment>
<dbReference type="Pfam" id="PF13193">
    <property type="entry name" value="AMP-binding_C"/>
    <property type="match status" value="1"/>
</dbReference>
<dbReference type="InterPro" id="IPR010071">
    <property type="entry name" value="AA_adenyl_dom"/>
</dbReference>
<accession>A0A1Y6B6K4</accession>
<dbReference type="STRING" id="1513793.SAMN06296036_102148"/>
<dbReference type="GO" id="GO:0030170">
    <property type="term" value="F:pyridoxal phosphate binding"/>
    <property type="evidence" value="ECO:0007669"/>
    <property type="project" value="InterPro"/>
</dbReference>
<dbReference type="Gene3D" id="3.40.50.12780">
    <property type="entry name" value="N-terminal domain of ligase-like"/>
    <property type="match status" value="1"/>
</dbReference>
<dbReference type="InterPro" id="IPR001917">
    <property type="entry name" value="Aminotrans_II_pyridoxalP_BS"/>
</dbReference>
<dbReference type="CDD" id="cd05930">
    <property type="entry name" value="A_NRPS"/>
    <property type="match status" value="1"/>
</dbReference>